<gene>
    <name evidence="3" type="ORF">AK33_00900</name>
</gene>
<reference evidence="3 4" key="1">
    <citation type="journal article" date="2014" name="Genome Announc.">
        <title>Genome Sequence of a Presumptive Mannheimia haemolytica Strain with an A1/A6-Cross-Reactive Serotype from a White-Tailed Deer (Odocoileus virginianus).</title>
        <authorList>
            <person name="Lawrence P.K."/>
            <person name="Bey R.F."/>
            <person name="Wiener B."/>
            <person name="Kittichotirat W."/>
            <person name="Bumgarner R.E."/>
        </authorList>
    </citation>
    <scope>NUCLEOTIDE SEQUENCE [LARGE SCALE GENOMIC DNA]</scope>
    <source>
        <strain evidence="3 4">PKL10</strain>
    </source>
</reference>
<dbReference type="PIRSF" id="PIRSF003113">
    <property type="entry name" value="BolA"/>
    <property type="match status" value="1"/>
</dbReference>
<dbReference type="STRING" id="1122190.GCA_000621105_00343"/>
<proteinExistence type="inferred from homology"/>
<comment type="similarity">
    <text evidence="1 2">Belongs to the BolA/IbaG family.</text>
</comment>
<evidence type="ECO:0000313" key="4">
    <source>
        <dbReference type="Proteomes" id="UP000054123"/>
    </source>
</evidence>
<dbReference type="OrthoDB" id="9801469at2"/>
<dbReference type="Pfam" id="PF01722">
    <property type="entry name" value="BolA"/>
    <property type="match status" value="1"/>
</dbReference>
<dbReference type="PATRIC" id="fig|1450449.3.peg.125"/>
<dbReference type="Gene3D" id="3.30.300.90">
    <property type="entry name" value="BolA-like"/>
    <property type="match status" value="1"/>
</dbReference>
<name>A0A011P9M0_9PAST</name>
<dbReference type="GO" id="GO:0006351">
    <property type="term" value="P:DNA-templated transcription"/>
    <property type="evidence" value="ECO:0007669"/>
    <property type="project" value="TreeGrafter"/>
</dbReference>
<evidence type="ECO:0000313" key="3">
    <source>
        <dbReference type="EMBL" id="EXI62994.1"/>
    </source>
</evidence>
<organism evidence="3 4">
    <name type="scientific">Mannheimia granulomatis</name>
    <dbReference type="NCBI Taxonomy" id="85402"/>
    <lineage>
        <taxon>Bacteria</taxon>
        <taxon>Pseudomonadati</taxon>
        <taxon>Pseudomonadota</taxon>
        <taxon>Gammaproteobacteria</taxon>
        <taxon>Pasteurellales</taxon>
        <taxon>Pasteurellaceae</taxon>
        <taxon>Mannheimia</taxon>
    </lineage>
</organism>
<dbReference type="PANTHER" id="PTHR46229:SF2">
    <property type="entry name" value="BOLA-LIKE PROTEIN 1"/>
    <property type="match status" value="1"/>
</dbReference>
<dbReference type="PANTHER" id="PTHR46229">
    <property type="entry name" value="BOLA TRANSCRIPTION REGULATOR"/>
    <property type="match status" value="1"/>
</dbReference>
<sequence length="103" mass="11369">MSVEQTIIQKINSEFSPVLCKIENESYMHSSGRGAESHFKLTLVSDKFEGKRAVARHRAVYACLAEELAKGVHALALHLYTTSEWEDIGGRVPDSPNCLGIGH</sequence>
<evidence type="ECO:0000256" key="1">
    <source>
        <dbReference type="ARBA" id="ARBA00005578"/>
    </source>
</evidence>
<accession>A0A011P9M0</accession>
<dbReference type="Proteomes" id="UP000054123">
    <property type="component" value="Unassembled WGS sequence"/>
</dbReference>
<dbReference type="SUPFAM" id="SSF82657">
    <property type="entry name" value="BolA-like"/>
    <property type="match status" value="1"/>
</dbReference>
<dbReference type="GO" id="GO:0005829">
    <property type="term" value="C:cytosol"/>
    <property type="evidence" value="ECO:0007669"/>
    <property type="project" value="TreeGrafter"/>
</dbReference>
<dbReference type="InterPro" id="IPR050961">
    <property type="entry name" value="BolA/IbaG_stress_morph_reg"/>
</dbReference>
<dbReference type="RefSeq" id="WP_042801176.1">
    <property type="nucleotide sequence ID" value="NZ_AVSP01000004.1"/>
</dbReference>
<dbReference type="InterPro" id="IPR002634">
    <property type="entry name" value="BolA"/>
</dbReference>
<protein>
    <submittedName>
        <fullName evidence="3">BolA</fullName>
    </submittedName>
</protein>
<dbReference type="InterPro" id="IPR036065">
    <property type="entry name" value="BolA-like_sf"/>
</dbReference>
<keyword evidence="4" id="KW-1185">Reference proteome</keyword>
<evidence type="ECO:0000256" key="2">
    <source>
        <dbReference type="RuleBase" id="RU003860"/>
    </source>
</evidence>
<comment type="caution">
    <text evidence="3">The sequence shown here is derived from an EMBL/GenBank/DDBJ whole genome shotgun (WGS) entry which is preliminary data.</text>
</comment>
<dbReference type="AlphaFoldDB" id="A0A011P9M0"/>
<dbReference type="EMBL" id="JANJ01000001">
    <property type="protein sequence ID" value="EXI62994.1"/>
    <property type="molecule type" value="Genomic_DNA"/>
</dbReference>